<organism evidence="3 4">
    <name type="scientific">Pedobacter endophyticus</name>
    <dbReference type="NCBI Taxonomy" id="2789740"/>
    <lineage>
        <taxon>Bacteria</taxon>
        <taxon>Pseudomonadati</taxon>
        <taxon>Bacteroidota</taxon>
        <taxon>Sphingobacteriia</taxon>
        <taxon>Sphingobacteriales</taxon>
        <taxon>Sphingobacteriaceae</taxon>
        <taxon>Pedobacter</taxon>
    </lineage>
</organism>
<evidence type="ECO:0000313" key="3">
    <source>
        <dbReference type="EMBL" id="QPH40155.1"/>
    </source>
</evidence>
<reference evidence="3 4" key="1">
    <citation type="submission" date="2020-11" db="EMBL/GenBank/DDBJ databases">
        <title>Pedobacter endophytica, an endophytic bacteria isolated form Carex pumila.</title>
        <authorList>
            <person name="Peng Y."/>
            <person name="Jiang L."/>
            <person name="Lee J."/>
        </authorList>
    </citation>
    <scope>NUCLEOTIDE SEQUENCE [LARGE SCALE GENOMIC DNA]</scope>
    <source>
        <strain evidence="3 4">JBR3-12</strain>
    </source>
</reference>
<dbReference type="Pfam" id="PF04397">
    <property type="entry name" value="LytTR"/>
    <property type="match status" value="1"/>
</dbReference>
<dbReference type="Proteomes" id="UP000594759">
    <property type="component" value="Chromosome"/>
</dbReference>
<dbReference type="RefSeq" id="WP_196099611.1">
    <property type="nucleotide sequence ID" value="NZ_CP064939.1"/>
</dbReference>
<keyword evidence="1" id="KW-1133">Transmembrane helix</keyword>
<evidence type="ECO:0000259" key="2">
    <source>
        <dbReference type="PROSITE" id="PS50930"/>
    </source>
</evidence>
<feature type="transmembrane region" description="Helical" evidence="1">
    <location>
        <begin position="131"/>
        <end position="148"/>
    </location>
</feature>
<feature type="domain" description="HTH LytTR-type" evidence="2">
    <location>
        <begin position="240"/>
        <end position="291"/>
    </location>
</feature>
<gene>
    <name evidence="3" type="ORF">IZT61_02420</name>
</gene>
<evidence type="ECO:0000313" key="4">
    <source>
        <dbReference type="Proteomes" id="UP000594759"/>
    </source>
</evidence>
<proteinExistence type="predicted"/>
<dbReference type="PROSITE" id="PS50930">
    <property type="entry name" value="HTH_LYTTR"/>
    <property type="match status" value="1"/>
</dbReference>
<dbReference type="GO" id="GO:0003677">
    <property type="term" value="F:DNA binding"/>
    <property type="evidence" value="ECO:0007669"/>
    <property type="project" value="InterPro"/>
</dbReference>
<keyword evidence="1" id="KW-0812">Transmembrane</keyword>
<keyword evidence="4" id="KW-1185">Reference proteome</keyword>
<accession>A0A7S9L0C4</accession>
<evidence type="ECO:0000256" key="1">
    <source>
        <dbReference type="SAM" id="Phobius"/>
    </source>
</evidence>
<name>A0A7S9L0C4_9SPHI</name>
<dbReference type="Gene3D" id="2.40.50.1020">
    <property type="entry name" value="LytTr DNA-binding domain"/>
    <property type="match status" value="1"/>
</dbReference>
<feature type="transmembrane region" description="Helical" evidence="1">
    <location>
        <begin position="26"/>
        <end position="46"/>
    </location>
</feature>
<dbReference type="EMBL" id="CP064939">
    <property type="protein sequence ID" value="QPH40155.1"/>
    <property type="molecule type" value="Genomic_DNA"/>
</dbReference>
<feature type="transmembrane region" description="Helical" evidence="1">
    <location>
        <begin position="100"/>
        <end position="119"/>
    </location>
</feature>
<protein>
    <submittedName>
        <fullName evidence="3">LytTR family transcriptional regulator</fullName>
    </submittedName>
</protein>
<dbReference type="SMART" id="SM00850">
    <property type="entry name" value="LytTR"/>
    <property type="match status" value="1"/>
</dbReference>
<keyword evidence="1" id="KW-0472">Membrane</keyword>
<sequence length="304" mass="35290">MDLAFFMHKITAFFNQHHPAHTNPIAYLRVISIISILVFFILYIFRPFDWAFIADAQLFIAALVSSGATFLGLLLLYLWFWLFPHFFDEKNWSLGKELLLIIYQFTVVSAFIWLARHFFGHYWGLPQRSYAFTWWTVCITGIIPYLLATSVKHIFHFRKYIRQAILINNNLPNNDVTLSGELYLTKSFDSLRIVGFLFMEAHGNYVTVHCIEGVGNQLKQHNIRCTLAQVETNNKENLILFRCHRAFIINLNSILQVDGNAAGYQLTLHPDLPQVPVSRSYANEFKERLASNFCHSSQISAKYP</sequence>
<dbReference type="InterPro" id="IPR007492">
    <property type="entry name" value="LytTR_DNA-bd_dom"/>
</dbReference>
<dbReference type="AlphaFoldDB" id="A0A7S9L0C4"/>
<feature type="transmembrane region" description="Helical" evidence="1">
    <location>
        <begin position="58"/>
        <end position="80"/>
    </location>
</feature>
<dbReference type="KEGG" id="pex:IZT61_02420"/>